<dbReference type="Gene3D" id="2.60.40.150">
    <property type="entry name" value="C2 domain"/>
    <property type="match status" value="1"/>
</dbReference>
<protein>
    <submittedName>
        <fullName evidence="2">Extensin</fullName>
    </submittedName>
</protein>
<dbReference type="STRING" id="35608.A0A2U1L2S3"/>
<dbReference type="Pfam" id="PF00168">
    <property type="entry name" value="C2"/>
    <property type="match status" value="1"/>
</dbReference>
<dbReference type="SUPFAM" id="SSF49562">
    <property type="entry name" value="C2 domain (Calcium/lipid-binding domain, CaLB)"/>
    <property type="match status" value="1"/>
</dbReference>
<dbReference type="EMBL" id="PKPP01011890">
    <property type="protein sequence ID" value="PWA43312.1"/>
    <property type="molecule type" value="Genomic_DNA"/>
</dbReference>
<dbReference type="AlphaFoldDB" id="A0A2U1L2S3"/>
<dbReference type="Proteomes" id="UP000245207">
    <property type="component" value="Unassembled WGS sequence"/>
</dbReference>
<evidence type="ECO:0000313" key="3">
    <source>
        <dbReference type="Proteomes" id="UP000245207"/>
    </source>
</evidence>
<feature type="domain" description="C2" evidence="1">
    <location>
        <begin position="1"/>
        <end position="96"/>
    </location>
</feature>
<evidence type="ECO:0000313" key="2">
    <source>
        <dbReference type="EMBL" id="PWA43312.1"/>
    </source>
</evidence>
<dbReference type="SMART" id="SM00239">
    <property type="entry name" value="C2"/>
    <property type="match status" value="1"/>
</dbReference>
<keyword evidence="3" id="KW-1185">Reference proteome</keyword>
<sequence length="152" mass="17046">MVVGCNNLKYNEWISKQDPYVCVEYGSYKSRTCVCKDGGKNPTFQEKFVYNVIEGLGELNISIWNKKTFTNDDFIGSGKIQLAKVLSNGYDDSAWPLKSKTGRHAGEVHLTMHYSTANNQETPYEPLAPLYGASSAQYPQDSSYSRDCTPAY</sequence>
<dbReference type="PROSITE" id="PS50004">
    <property type="entry name" value="C2"/>
    <property type="match status" value="1"/>
</dbReference>
<comment type="caution">
    <text evidence="2">The sequence shown here is derived from an EMBL/GenBank/DDBJ whole genome shotgun (WGS) entry which is preliminary data.</text>
</comment>
<proteinExistence type="predicted"/>
<reference evidence="2 3" key="1">
    <citation type="journal article" date="2018" name="Mol. Plant">
        <title>The genome of Artemisia annua provides insight into the evolution of Asteraceae family and artemisinin biosynthesis.</title>
        <authorList>
            <person name="Shen Q."/>
            <person name="Zhang L."/>
            <person name="Liao Z."/>
            <person name="Wang S."/>
            <person name="Yan T."/>
            <person name="Shi P."/>
            <person name="Liu M."/>
            <person name="Fu X."/>
            <person name="Pan Q."/>
            <person name="Wang Y."/>
            <person name="Lv Z."/>
            <person name="Lu X."/>
            <person name="Zhang F."/>
            <person name="Jiang W."/>
            <person name="Ma Y."/>
            <person name="Chen M."/>
            <person name="Hao X."/>
            <person name="Li L."/>
            <person name="Tang Y."/>
            <person name="Lv G."/>
            <person name="Zhou Y."/>
            <person name="Sun X."/>
            <person name="Brodelius P.E."/>
            <person name="Rose J.K.C."/>
            <person name="Tang K."/>
        </authorList>
    </citation>
    <scope>NUCLEOTIDE SEQUENCE [LARGE SCALE GENOMIC DNA]</scope>
    <source>
        <strain evidence="3">cv. Huhao1</strain>
        <tissue evidence="2">Leaf</tissue>
    </source>
</reference>
<dbReference type="InterPro" id="IPR052981">
    <property type="entry name" value="Ingression_C2_domain"/>
</dbReference>
<dbReference type="CDD" id="cd00030">
    <property type="entry name" value="C2"/>
    <property type="match status" value="1"/>
</dbReference>
<dbReference type="InterPro" id="IPR035892">
    <property type="entry name" value="C2_domain_sf"/>
</dbReference>
<gene>
    <name evidence="2" type="ORF">CTI12_AA536680</name>
</gene>
<accession>A0A2U1L2S3</accession>
<evidence type="ECO:0000259" key="1">
    <source>
        <dbReference type="PROSITE" id="PS50004"/>
    </source>
</evidence>
<dbReference type="InterPro" id="IPR000008">
    <property type="entry name" value="C2_dom"/>
</dbReference>
<dbReference type="OrthoDB" id="270970at2759"/>
<dbReference type="PANTHER" id="PTHR47052:SF3">
    <property type="entry name" value="INGRESSION PROTEIN 1"/>
    <property type="match status" value="1"/>
</dbReference>
<dbReference type="PANTHER" id="PTHR47052">
    <property type="entry name" value="CONSERVED SERINE PROLINE-RICH PROTEIN (AFU_ORTHOLOGUE AFUA_2G01790)"/>
    <property type="match status" value="1"/>
</dbReference>
<name>A0A2U1L2S3_ARTAN</name>
<organism evidence="2 3">
    <name type="scientific">Artemisia annua</name>
    <name type="common">Sweet wormwood</name>
    <dbReference type="NCBI Taxonomy" id="35608"/>
    <lineage>
        <taxon>Eukaryota</taxon>
        <taxon>Viridiplantae</taxon>
        <taxon>Streptophyta</taxon>
        <taxon>Embryophyta</taxon>
        <taxon>Tracheophyta</taxon>
        <taxon>Spermatophyta</taxon>
        <taxon>Magnoliopsida</taxon>
        <taxon>eudicotyledons</taxon>
        <taxon>Gunneridae</taxon>
        <taxon>Pentapetalae</taxon>
        <taxon>asterids</taxon>
        <taxon>campanulids</taxon>
        <taxon>Asterales</taxon>
        <taxon>Asteraceae</taxon>
        <taxon>Asteroideae</taxon>
        <taxon>Anthemideae</taxon>
        <taxon>Artemisiinae</taxon>
        <taxon>Artemisia</taxon>
    </lineage>
</organism>